<dbReference type="OrthoDB" id="9808948at2"/>
<feature type="domain" description="Polysaccharide export protein N-terminal" evidence="4">
    <location>
        <begin position="187"/>
        <end position="253"/>
    </location>
</feature>
<sequence>MRKYLFLLGMMLLTCTSMTAQSSMTDNQIMDYVIEQNAKGVSRQQIVTQLMQRGVTIDQLRRIQKKYQKQIKNGALGAEDITAGSKAVKNRMREANGEKREEQVKKDKQNASQFRVKDGKKSNQIQRHTYDDDDKDFVEMDEAIDFMMPDSLKYELDEQKPEKRKIFGHDVFNNKNLTFESSMNLATPQNYVLGPGDEVNVDIWGASQESITESVSPDGTITIEGIGVVKLGGLSVSQAKAKLKRVLGPRYQGSNIDLTLGQTRTITIGVMGEVKVPGTYTMSAFATVYNALYMAGGPNEIGTLRNVKVYRKGKLLSNVDVYDFLLNGKLSGDVRLQDNDVITVSPYEALVNITGKVKRPMFYEMKENESAATLLRYAGGFTGDAYTKAIRVNRKAGAGYSVFSIGEFDMNSFKVMDEDSVSVDSTLNRYQNMVEIRGAVFRPGMYQVGGEINSVKTLVEAAAGVTEEAISQHAVMHRTKADRSLEMLSLDIRGILEGTVPDVPLRNEDVIYVASRQERNEKKTVTINGEVAYPGVYRYAENETLEDLIIQAGGPTEAASLAKVDVARRITNPNSTEAGDQIAQNFSFKLNPDFTISEQPDFTLQPFDEVYVRRSPDYNEQQNVTIEGEVQFSGNYALSSKGQRLSEVIKMAGGLTNQAYSEGTKLLRQMTSEERDMMETMLRTAQRNSGNDSIDVKKLMTNTTYPVGIELDKALKNPGTDDDPILREGDRIVVPRYDGTVKINGEVLFPNTVYFKEGKSTDYYINLAGGTTSTAKKSMTVIIYMNGMVARADRKHKPRPGCQIVVPTKSRRKGMSLPEILSIGSSTASIATMIATIANLTK</sequence>
<feature type="domain" description="Soluble ligand binding" evidence="5">
    <location>
        <begin position="268"/>
        <end position="314"/>
    </location>
</feature>
<dbReference type="Pfam" id="PF10531">
    <property type="entry name" value="SLBB"/>
    <property type="match status" value="4"/>
</dbReference>
<evidence type="ECO:0000256" key="3">
    <source>
        <dbReference type="SAM" id="SignalP"/>
    </source>
</evidence>
<reference evidence="7" key="1">
    <citation type="submission" date="2016-10" db="EMBL/GenBank/DDBJ databases">
        <authorList>
            <person name="de Groot N.N."/>
        </authorList>
    </citation>
    <scope>NUCLEOTIDE SEQUENCE [LARGE SCALE GENOMIC DNA]</scope>
    <source>
        <strain evidence="7">BP1-145</strain>
    </source>
</reference>
<dbReference type="InterPro" id="IPR019554">
    <property type="entry name" value="Soluble_ligand-bd"/>
</dbReference>
<name>A0A1H0DQD2_9BACT</name>
<dbReference type="PANTHER" id="PTHR33619">
    <property type="entry name" value="POLYSACCHARIDE EXPORT PROTEIN GFCE-RELATED"/>
    <property type="match status" value="1"/>
</dbReference>
<dbReference type="Gene3D" id="3.30.1950.10">
    <property type="entry name" value="wza like domain"/>
    <property type="match status" value="1"/>
</dbReference>
<proteinExistence type="predicted"/>
<evidence type="ECO:0000313" key="6">
    <source>
        <dbReference type="EMBL" id="SDN72269.1"/>
    </source>
</evidence>
<evidence type="ECO:0000259" key="5">
    <source>
        <dbReference type="Pfam" id="PF10531"/>
    </source>
</evidence>
<feature type="compositionally biased region" description="Basic and acidic residues" evidence="2">
    <location>
        <begin position="93"/>
        <end position="121"/>
    </location>
</feature>
<protein>
    <submittedName>
        <fullName evidence="6">Protein involved in polysaccharide export, contains SLBB domain of the beta-grasp fold</fullName>
    </submittedName>
</protein>
<dbReference type="PANTHER" id="PTHR33619:SF3">
    <property type="entry name" value="POLYSACCHARIDE EXPORT PROTEIN GFCE-RELATED"/>
    <property type="match status" value="1"/>
</dbReference>
<evidence type="ECO:0000256" key="2">
    <source>
        <dbReference type="SAM" id="MobiDB-lite"/>
    </source>
</evidence>
<feature type="domain" description="Soluble ligand binding" evidence="5">
    <location>
        <begin position="351"/>
        <end position="397"/>
    </location>
</feature>
<dbReference type="Pfam" id="PF02563">
    <property type="entry name" value="Poly_export"/>
    <property type="match status" value="1"/>
</dbReference>
<dbReference type="EMBL" id="FNIW01000002">
    <property type="protein sequence ID" value="SDN72269.1"/>
    <property type="molecule type" value="Genomic_DNA"/>
</dbReference>
<comment type="caution">
    <text evidence="6">The sequence shown here is derived from an EMBL/GenBank/DDBJ whole genome shotgun (WGS) entry which is preliminary data.</text>
</comment>
<dbReference type="InterPro" id="IPR003715">
    <property type="entry name" value="Poly_export_N"/>
</dbReference>
<evidence type="ECO:0000313" key="7">
    <source>
        <dbReference type="Proteomes" id="UP000199134"/>
    </source>
</evidence>
<dbReference type="AlphaFoldDB" id="A0A1H0DQD2"/>
<feature type="domain" description="Soluble ligand binding" evidence="5">
    <location>
        <begin position="624"/>
        <end position="678"/>
    </location>
</feature>
<feature type="region of interest" description="Disordered" evidence="2">
    <location>
        <begin position="93"/>
        <end position="126"/>
    </location>
</feature>
<evidence type="ECO:0000256" key="1">
    <source>
        <dbReference type="ARBA" id="ARBA00022729"/>
    </source>
</evidence>
<dbReference type="RefSeq" id="WP_091851523.1">
    <property type="nucleotide sequence ID" value="NZ_FNIW01000002.1"/>
</dbReference>
<accession>A0A1H0DQD2</accession>
<organism evidence="6 7">
    <name type="scientific">Prevotella communis</name>
    <dbReference type="NCBI Taxonomy" id="2913614"/>
    <lineage>
        <taxon>Bacteria</taxon>
        <taxon>Pseudomonadati</taxon>
        <taxon>Bacteroidota</taxon>
        <taxon>Bacteroidia</taxon>
        <taxon>Bacteroidales</taxon>
        <taxon>Prevotellaceae</taxon>
        <taxon>Prevotella</taxon>
    </lineage>
</organism>
<gene>
    <name evidence="6" type="ORF">SAMN04487900_102121</name>
</gene>
<evidence type="ECO:0000259" key="4">
    <source>
        <dbReference type="Pfam" id="PF02563"/>
    </source>
</evidence>
<feature type="domain" description="Soluble ligand binding" evidence="5">
    <location>
        <begin position="525"/>
        <end position="571"/>
    </location>
</feature>
<keyword evidence="1 3" id="KW-0732">Signal</keyword>
<dbReference type="GO" id="GO:0015159">
    <property type="term" value="F:polysaccharide transmembrane transporter activity"/>
    <property type="evidence" value="ECO:0007669"/>
    <property type="project" value="InterPro"/>
</dbReference>
<dbReference type="Proteomes" id="UP000199134">
    <property type="component" value="Unassembled WGS sequence"/>
</dbReference>
<feature type="signal peptide" evidence="3">
    <location>
        <begin position="1"/>
        <end position="20"/>
    </location>
</feature>
<dbReference type="InterPro" id="IPR049712">
    <property type="entry name" value="Poly_export"/>
</dbReference>
<dbReference type="Gene3D" id="3.10.560.10">
    <property type="entry name" value="Outer membrane lipoprotein wza domain like"/>
    <property type="match status" value="6"/>
</dbReference>
<feature type="chain" id="PRO_5011753357" evidence="3">
    <location>
        <begin position="21"/>
        <end position="842"/>
    </location>
</feature>